<organism evidence="2 3">
    <name type="scientific">Alkalihalobacterium chitinilyticum</name>
    <dbReference type="NCBI Taxonomy" id="2980103"/>
    <lineage>
        <taxon>Bacteria</taxon>
        <taxon>Bacillati</taxon>
        <taxon>Bacillota</taxon>
        <taxon>Bacilli</taxon>
        <taxon>Bacillales</taxon>
        <taxon>Bacillaceae</taxon>
        <taxon>Alkalihalobacterium</taxon>
    </lineage>
</organism>
<dbReference type="EMBL" id="JAOTPO010000006">
    <property type="protein sequence ID" value="MDE5413959.1"/>
    <property type="molecule type" value="Genomic_DNA"/>
</dbReference>
<sequence length="75" mass="8283">MESFTFFILGLLVLVSAAIISVICIVKKKSFIIPVILLAVGFILGFIGLFNMDHVERDYYSLGIITETLIGGKLF</sequence>
<comment type="caution">
    <text evidence="2">The sequence shown here is derived from an EMBL/GenBank/DDBJ whole genome shotgun (WGS) entry which is preliminary data.</text>
</comment>
<feature type="transmembrane region" description="Helical" evidence="1">
    <location>
        <begin position="31"/>
        <end position="50"/>
    </location>
</feature>
<keyword evidence="1" id="KW-0472">Membrane</keyword>
<reference evidence="2" key="1">
    <citation type="submission" date="2024-05" db="EMBL/GenBank/DDBJ databases">
        <title>Alkalihalobacillus sp. strain MEB203 novel alkaliphilic bacterium from Lonar Lake, India.</title>
        <authorList>
            <person name="Joshi A."/>
            <person name="Thite S."/>
            <person name="Mengade P."/>
        </authorList>
    </citation>
    <scope>NUCLEOTIDE SEQUENCE</scope>
    <source>
        <strain evidence="2">MEB 203</strain>
    </source>
</reference>
<dbReference type="RefSeq" id="WP_275118569.1">
    <property type="nucleotide sequence ID" value="NZ_JAOTPO010000006.1"/>
</dbReference>
<gene>
    <name evidence="2" type="ORF">N7Z68_11250</name>
</gene>
<evidence type="ECO:0000313" key="2">
    <source>
        <dbReference type="EMBL" id="MDE5413959.1"/>
    </source>
</evidence>
<name>A0ABT5VES5_9BACI</name>
<keyword evidence="1" id="KW-0812">Transmembrane</keyword>
<dbReference type="Proteomes" id="UP001148125">
    <property type="component" value="Unassembled WGS sequence"/>
</dbReference>
<accession>A0ABT5VES5</accession>
<evidence type="ECO:0000256" key="1">
    <source>
        <dbReference type="SAM" id="Phobius"/>
    </source>
</evidence>
<protein>
    <submittedName>
        <fullName evidence="2">Uncharacterized protein</fullName>
    </submittedName>
</protein>
<feature type="transmembrane region" description="Helical" evidence="1">
    <location>
        <begin position="6"/>
        <end position="26"/>
    </location>
</feature>
<proteinExistence type="predicted"/>
<keyword evidence="1" id="KW-1133">Transmembrane helix</keyword>
<keyword evidence="3" id="KW-1185">Reference proteome</keyword>
<evidence type="ECO:0000313" key="3">
    <source>
        <dbReference type="Proteomes" id="UP001148125"/>
    </source>
</evidence>